<dbReference type="RefSeq" id="WP_353897843.1">
    <property type="nucleotide sequence ID" value="NZ_JBEVCJ010000042.1"/>
</dbReference>
<dbReference type="SMART" id="SM01204">
    <property type="entry name" value="FIST_C"/>
    <property type="match status" value="1"/>
</dbReference>
<dbReference type="PANTHER" id="PTHR40252:SF2">
    <property type="entry name" value="BLR0328 PROTEIN"/>
    <property type="match status" value="1"/>
</dbReference>
<gene>
    <name evidence="3" type="ORF">ABVT43_19095</name>
</gene>
<name>A0ABV2BZA0_9GAMM</name>
<proteinExistence type="predicted"/>
<dbReference type="Pfam" id="PF08495">
    <property type="entry name" value="FIST"/>
    <property type="match status" value="1"/>
</dbReference>
<protein>
    <submittedName>
        <fullName evidence="3">FIST N-terminal domain-containing protein</fullName>
    </submittedName>
</protein>
<comment type="caution">
    <text evidence="3">The sequence shown here is derived from an EMBL/GenBank/DDBJ whole genome shotgun (WGS) entry which is preliminary data.</text>
</comment>
<evidence type="ECO:0000313" key="4">
    <source>
        <dbReference type="Proteomes" id="UP001548189"/>
    </source>
</evidence>
<accession>A0ABV2BZA0</accession>
<reference evidence="3 4" key="1">
    <citation type="submission" date="2024-06" db="EMBL/GenBank/DDBJ databases">
        <authorList>
            <person name="Li F."/>
        </authorList>
    </citation>
    <scope>NUCLEOTIDE SEQUENCE [LARGE SCALE GENOMIC DNA]</scope>
    <source>
        <strain evidence="3 4">GXAS 311</strain>
    </source>
</reference>
<dbReference type="PANTHER" id="PTHR40252">
    <property type="entry name" value="BLR0328 PROTEIN"/>
    <property type="match status" value="1"/>
</dbReference>
<dbReference type="InterPro" id="IPR019494">
    <property type="entry name" value="FIST_C"/>
</dbReference>
<feature type="domain" description="FIST" evidence="1">
    <location>
        <begin position="22"/>
        <end position="219"/>
    </location>
</feature>
<dbReference type="Pfam" id="PF10442">
    <property type="entry name" value="FIST_C"/>
    <property type="match status" value="1"/>
</dbReference>
<evidence type="ECO:0000313" key="3">
    <source>
        <dbReference type="EMBL" id="MET1257259.1"/>
    </source>
</evidence>
<organism evidence="3 4">
    <name type="scientific">Aliikangiella maris</name>
    <dbReference type="NCBI Taxonomy" id="3162458"/>
    <lineage>
        <taxon>Bacteria</taxon>
        <taxon>Pseudomonadati</taxon>
        <taxon>Pseudomonadota</taxon>
        <taxon>Gammaproteobacteria</taxon>
        <taxon>Oceanospirillales</taxon>
        <taxon>Pleioneaceae</taxon>
        <taxon>Aliikangiella</taxon>
    </lineage>
</organism>
<dbReference type="InterPro" id="IPR013702">
    <property type="entry name" value="FIST_domain_N"/>
</dbReference>
<dbReference type="EMBL" id="JBEVCJ010000042">
    <property type="protein sequence ID" value="MET1257259.1"/>
    <property type="molecule type" value="Genomic_DNA"/>
</dbReference>
<sequence length="383" mass="41483">MNVSQYHYRDGQWFPALPANDSSQLLLAFGSRQIIKFPFISQQIKNAFSHAQLIGCTTSGEISSTEVYDNSLVLTAVNLANTPIQVINTNINHHQSSFEAGLTLAKELPASLHEDVLRYALVISDGQLVNGTELVSGINEALPRDVLVTGGLAGDAERFSKTVVWHNEQCASGMIVVCGFYGNALRVGHGTLGGWSAFGPNRIITRSKGNILYELDGQPALDLYKNYLGDYSAELPSSALRFPLSLQLAEESESVVRTILSINEDDKSMVFAGDMPEGASAKLMKASNNSLIDGASIAAVGAVEKLQSAEARLALLISCVGRRLVLNQRTYEELEAVNDVTSDDCVKCGFYSYGEISPLLKGNHCRLHNQTMTITTFSEIVDA</sequence>
<evidence type="ECO:0000259" key="1">
    <source>
        <dbReference type="SMART" id="SM00897"/>
    </source>
</evidence>
<keyword evidence="4" id="KW-1185">Reference proteome</keyword>
<dbReference type="Proteomes" id="UP001548189">
    <property type="component" value="Unassembled WGS sequence"/>
</dbReference>
<evidence type="ECO:0000259" key="2">
    <source>
        <dbReference type="SMART" id="SM01204"/>
    </source>
</evidence>
<feature type="domain" description="FIST C-domain" evidence="2">
    <location>
        <begin position="220"/>
        <end position="359"/>
    </location>
</feature>
<dbReference type="SMART" id="SM00897">
    <property type="entry name" value="FIST"/>
    <property type="match status" value="1"/>
</dbReference>